<reference evidence="1" key="1">
    <citation type="submission" date="2014-12" db="EMBL/GenBank/DDBJ databases">
        <title>Insight into the proteome of Arion vulgaris.</title>
        <authorList>
            <person name="Aradska J."/>
            <person name="Bulat T."/>
            <person name="Smidak R."/>
            <person name="Sarate P."/>
            <person name="Gangsoo J."/>
            <person name="Sialana F."/>
            <person name="Bilban M."/>
            <person name="Lubec G."/>
        </authorList>
    </citation>
    <scope>NUCLEOTIDE SEQUENCE</scope>
    <source>
        <tissue evidence="1">Skin</tissue>
    </source>
</reference>
<evidence type="ECO:0000313" key="1">
    <source>
        <dbReference type="EMBL" id="CEK51835.1"/>
    </source>
</evidence>
<sequence>EAQTELAAKAAEDYRKLLSSITQHEEQDNSDLEYLNNKKDEERKEFLMYLKEMECGASSLLTQLLDYNTKAKEMEELLEVMEGERMKEDSWFKVRWDEIQNLCKQEILDNMEMMLTEFDLIEATRVDMELNKDETRRDAFEQENLDAG</sequence>
<dbReference type="AlphaFoldDB" id="A0A0B6Y8Q2"/>
<proteinExistence type="predicted"/>
<protein>
    <submittedName>
        <fullName evidence="1">Uncharacterized protein</fullName>
    </submittedName>
</protein>
<dbReference type="EMBL" id="HACG01004970">
    <property type="protein sequence ID" value="CEK51835.1"/>
    <property type="molecule type" value="Transcribed_RNA"/>
</dbReference>
<gene>
    <name evidence="1" type="primary">ORF14603</name>
</gene>
<organism evidence="1">
    <name type="scientific">Arion vulgaris</name>
    <dbReference type="NCBI Taxonomy" id="1028688"/>
    <lineage>
        <taxon>Eukaryota</taxon>
        <taxon>Metazoa</taxon>
        <taxon>Spiralia</taxon>
        <taxon>Lophotrochozoa</taxon>
        <taxon>Mollusca</taxon>
        <taxon>Gastropoda</taxon>
        <taxon>Heterobranchia</taxon>
        <taxon>Euthyneura</taxon>
        <taxon>Panpulmonata</taxon>
        <taxon>Eupulmonata</taxon>
        <taxon>Stylommatophora</taxon>
        <taxon>Helicina</taxon>
        <taxon>Arionoidea</taxon>
        <taxon>Arionidae</taxon>
        <taxon>Arion</taxon>
    </lineage>
</organism>
<feature type="non-terminal residue" evidence="1">
    <location>
        <position position="148"/>
    </location>
</feature>
<accession>A0A0B6Y8Q2</accession>
<name>A0A0B6Y8Q2_9EUPU</name>
<feature type="non-terminal residue" evidence="1">
    <location>
        <position position="1"/>
    </location>
</feature>